<dbReference type="Proteomes" id="UP000237000">
    <property type="component" value="Unassembled WGS sequence"/>
</dbReference>
<comment type="caution">
    <text evidence="2">The sequence shown here is derived from an EMBL/GenBank/DDBJ whole genome shotgun (WGS) entry which is preliminary data.</text>
</comment>
<name>A0A2P5EM80_TREOI</name>
<proteinExistence type="predicted"/>
<dbReference type="AlphaFoldDB" id="A0A2P5EM80"/>
<protein>
    <submittedName>
        <fullName evidence="2">Uncharacterized protein</fullName>
    </submittedName>
</protein>
<evidence type="ECO:0000313" key="2">
    <source>
        <dbReference type="EMBL" id="PON86650.1"/>
    </source>
</evidence>
<sequence length="51" mass="5891">GFGAENMHPEELKEYFGDTVNLNTNEDDLGRANNEKEPEMNRKRLQISIPE</sequence>
<organism evidence="2 3">
    <name type="scientific">Trema orientale</name>
    <name type="common">Charcoal tree</name>
    <name type="synonym">Celtis orientalis</name>
    <dbReference type="NCBI Taxonomy" id="63057"/>
    <lineage>
        <taxon>Eukaryota</taxon>
        <taxon>Viridiplantae</taxon>
        <taxon>Streptophyta</taxon>
        <taxon>Embryophyta</taxon>
        <taxon>Tracheophyta</taxon>
        <taxon>Spermatophyta</taxon>
        <taxon>Magnoliopsida</taxon>
        <taxon>eudicotyledons</taxon>
        <taxon>Gunneridae</taxon>
        <taxon>Pentapetalae</taxon>
        <taxon>rosids</taxon>
        <taxon>fabids</taxon>
        <taxon>Rosales</taxon>
        <taxon>Cannabaceae</taxon>
        <taxon>Trema</taxon>
    </lineage>
</organism>
<feature type="region of interest" description="Disordered" evidence="1">
    <location>
        <begin position="21"/>
        <end position="51"/>
    </location>
</feature>
<accession>A0A2P5EM80</accession>
<reference evidence="3" key="1">
    <citation type="submission" date="2016-06" db="EMBL/GenBank/DDBJ databases">
        <title>Parallel loss of symbiosis genes in relatives of nitrogen-fixing non-legume Parasponia.</title>
        <authorList>
            <person name="Van Velzen R."/>
            <person name="Holmer R."/>
            <person name="Bu F."/>
            <person name="Rutten L."/>
            <person name="Van Zeijl A."/>
            <person name="Liu W."/>
            <person name="Santuari L."/>
            <person name="Cao Q."/>
            <person name="Sharma T."/>
            <person name="Shen D."/>
            <person name="Roswanjaya Y."/>
            <person name="Wardhani T."/>
            <person name="Kalhor M.S."/>
            <person name="Jansen J."/>
            <person name="Van den Hoogen J."/>
            <person name="Gungor B."/>
            <person name="Hartog M."/>
            <person name="Hontelez J."/>
            <person name="Verver J."/>
            <person name="Yang W.-C."/>
            <person name="Schijlen E."/>
            <person name="Repin R."/>
            <person name="Schilthuizen M."/>
            <person name="Schranz E."/>
            <person name="Heidstra R."/>
            <person name="Miyata K."/>
            <person name="Fedorova E."/>
            <person name="Kohlen W."/>
            <person name="Bisseling T."/>
            <person name="Smit S."/>
            <person name="Geurts R."/>
        </authorList>
    </citation>
    <scope>NUCLEOTIDE SEQUENCE [LARGE SCALE GENOMIC DNA]</scope>
    <source>
        <strain evidence="3">cv. RG33-2</strain>
    </source>
</reference>
<evidence type="ECO:0000256" key="1">
    <source>
        <dbReference type="SAM" id="MobiDB-lite"/>
    </source>
</evidence>
<dbReference type="InParanoid" id="A0A2P5EM80"/>
<feature type="non-terminal residue" evidence="2">
    <location>
        <position position="1"/>
    </location>
</feature>
<keyword evidence="3" id="KW-1185">Reference proteome</keyword>
<evidence type="ECO:0000313" key="3">
    <source>
        <dbReference type="Proteomes" id="UP000237000"/>
    </source>
</evidence>
<feature type="compositionally biased region" description="Basic and acidic residues" evidence="1">
    <location>
        <begin position="28"/>
        <end position="42"/>
    </location>
</feature>
<dbReference type="EMBL" id="JXTC01000129">
    <property type="protein sequence ID" value="PON86650.1"/>
    <property type="molecule type" value="Genomic_DNA"/>
</dbReference>
<gene>
    <name evidence="2" type="ORF">TorRG33x02_175860</name>
</gene>